<feature type="domain" description="Putative restriction endonuclease" evidence="2">
    <location>
        <begin position="28"/>
        <end position="200"/>
    </location>
</feature>
<name>B4VL32_9CYAN</name>
<dbReference type="CDD" id="cd06260">
    <property type="entry name" value="DUF820-like"/>
    <property type="match status" value="1"/>
</dbReference>
<dbReference type="STRING" id="118168.MC7420_480"/>
<dbReference type="Proteomes" id="UP000003835">
    <property type="component" value="Unassembled WGS sequence"/>
</dbReference>
<evidence type="ECO:0000313" key="4">
    <source>
        <dbReference type="Proteomes" id="UP000003835"/>
    </source>
</evidence>
<evidence type="ECO:0000313" key="3">
    <source>
        <dbReference type="EMBL" id="EDX77343.1"/>
    </source>
</evidence>
<dbReference type="InterPro" id="IPR008538">
    <property type="entry name" value="Uma2"/>
</dbReference>
<dbReference type="PANTHER" id="PTHR33352">
    <property type="entry name" value="SLR1095 PROTEIN"/>
    <property type="match status" value="1"/>
</dbReference>
<accession>B4VL32</accession>
<sequence>MPIKPFKYPVEQSEPPRSPRETLPTMYDLPSENPEEPGLPDEFHYRQPPLLSLTFCPSNYPPDEVFSAGDMNLYYDVRHYSWYKRPDWFGVVGVPKLYDNQDLRLSYVMWQELVRPTVIVEFLSPGTEKEDLGRTTRLSSEPPTKWEVYEQIIGVPYYIVFDRYRDRLRGFALTGGFYQELELTEPRIWIPPLELGLGLWSGEYEGINRLWLRWYDAEGNWILTPTEREAVAQGELETERQRAESERQRAESERQRAETERQRAETERQRAETEQQRSQRLKELLLSNGIDPDQ</sequence>
<reference evidence="3 4" key="1">
    <citation type="submission" date="2008-07" db="EMBL/GenBank/DDBJ databases">
        <authorList>
            <person name="Tandeau de Marsac N."/>
            <person name="Ferriera S."/>
            <person name="Johnson J."/>
            <person name="Kravitz S."/>
            <person name="Beeson K."/>
            <person name="Sutton G."/>
            <person name="Rogers Y.-H."/>
            <person name="Friedman R."/>
            <person name="Frazier M."/>
            <person name="Venter J.C."/>
        </authorList>
    </citation>
    <scope>NUCLEOTIDE SEQUENCE [LARGE SCALE GENOMIC DNA]</scope>
    <source>
        <strain evidence="3 4">PCC 7420</strain>
    </source>
</reference>
<evidence type="ECO:0000259" key="2">
    <source>
        <dbReference type="Pfam" id="PF05685"/>
    </source>
</evidence>
<dbReference type="AlphaFoldDB" id="B4VL32"/>
<protein>
    <recommendedName>
        <fullName evidence="2">Putative restriction endonuclease domain-containing protein</fullName>
    </recommendedName>
</protein>
<dbReference type="RefSeq" id="WP_006099455.1">
    <property type="nucleotide sequence ID" value="NZ_DS989844.1"/>
</dbReference>
<dbReference type="eggNOG" id="COG4636">
    <property type="taxonomic scope" value="Bacteria"/>
</dbReference>
<keyword evidence="4" id="KW-1185">Reference proteome</keyword>
<evidence type="ECO:0000256" key="1">
    <source>
        <dbReference type="SAM" id="MobiDB-lite"/>
    </source>
</evidence>
<proteinExistence type="predicted"/>
<dbReference type="HOGENOM" id="CLU_075279_2_1_3"/>
<feature type="compositionally biased region" description="Basic and acidic residues" evidence="1">
    <location>
        <begin position="237"/>
        <end position="283"/>
    </location>
</feature>
<dbReference type="EMBL" id="DS989844">
    <property type="protein sequence ID" value="EDX77343.1"/>
    <property type="molecule type" value="Genomic_DNA"/>
</dbReference>
<feature type="region of interest" description="Disordered" evidence="1">
    <location>
        <begin position="237"/>
        <end position="294"/>
    </location>
</feature>
<dbReference type="OrthoDB" id="453897at2"/>
<feature type="region of interest" description="Disordered" evidence="1">
    <location>
        <begin position="1"/>
        <end position="37"/>
    </location>
</feature>
<gene>
    <name evidence="3" type="ORF">MC7420_480</name>
</gene>
<organism evidence="3 4">
    <name type="scientific">Coleofasciculus chthonoplastes PCC 7420</name>
    <dbReference type="NCBI Taxonomy" id="118168"/>
    <lineage>
        <taxon>Bacteria</taxon>
        <taxon>Bacillati</taxon>
        <taxon>Cyanobacteriota</taxon>
        <taxon>Cyanophyceae</taxon>
        <taxon>Coleofasciculales</taxon>
        <taxon>Coleofasciculaceae</taxon>
        <taxon>Coleofasciculus</taxon>
    </lineage>
</organism>
<dbReference type="Pfam" id="PF05685">
    <property type="entry name" value="Uma2"/>
    <property type="match status" value="1"/>
</dbReference>
<dbReference type="PANTHER" id="PTHR33352:SF3">
    <property type="entry name" value="SLR1612 PROTEIN"/>
    <property type="match status" value="1"/>
</dbReference>